<dbReference type="PANTHER" id="PTHR10579">
    <property type="entry name" value="CALCIUM-ACTIVATED CHLORIDE CHANNEL REGULATOR"/>
    <property type="match status" value="1"/>
</dbReference>
<feature type="chain" id="PRO_5018632018" evidence="1">
    <location>
        <begin position="29"/>
        <end position="534"/>
    </location>
</feature>
<dbReference type="InterPro" id="IPR002035">
    <property type="entry name" value="VWF_A"/>
</dbReference>
<reference evidence="4" key="1">
    <citation type="submission" date="2019-01" db="EMBL/GenBank/DDBJ databases">
        <title>Gri0909 isolated from a small marine red alga.</title>
        <authorList>
            <person name="Kim J."/>
            <person name="Jeong S.E."/>
            <person name="Jeon C.O."/>
        </authorList>
    </citation>
    <scope>NUCLEOTIDE SEQUENCE [LARGE SCALE GENOMIC DNA]</scope>
    <source>
        <strain evidence="4">Gri0909</strain>
    </source>
</reference>
<dbReference type="Proteomes" id="UP000287447">
    <property type="component" value="Unassembled WGS sequence"/>
</dbReference>
<dbReference type="SUPFAM" id="SSF53300">
    <property type="entry name" value="vWA-like"/>
    <property type="match status" value="1"/>
</dbReference>
<sequence>MTLPQFLARIGAVTAPLVAIAVLLAVSACETAPVASGGPVQQKSAPVALQSASSALAPQAEPPVVGQHPEFRRNEVKLVGDAPYSTFSMEVDTAAYSVVRRYLRGSTMPPPDAVRIEEMLNYFDYSYPVPDQAEDGLHPTLSLFPSPWKKDWAMLRIGVKAWAPRPGERKPLNLVLLLDVSGSMSGPDRLELVQNSMPILFKGLGAEDRVALVTYSNDVEVRQEPTTDHAKLLREIASLQADGGTAGAAALQTAYGLAEEYLSEDRENRVLLLTDGDFNVGITDPRSFRNFVAEKRDTGIGLSVLGLGAGNFNDSLVQTLVQAGNGTAAYIDDGAEAQRLFRDGGAGLLYTVAADVKVQVEFNPDRIAAYRLVGYETRALNTQDFLDEKKDAGEVGAGHAVTALYEVLPVEAAGKYLPTPRYSGNAPPAAAAGSLQNEWALVKLAYKSKVNGDQVVTTAVATPDMLIPADGLSADDSLAAAVAAFGGKLRKEEELSDFSYEAIRRLVQTARRHDPDGSRAELLQLVKAAEALDG</sequence>
<dbReference type="PROSITE" id="PS50234">
    <property type="entry name" value="VWFA"/>
    <property type="match status" value="1"/>
</dbReference>
<gene>
    <name evidence="3" type="ORF">EOI86_24325</name>
</gene>
<dbReference type="InterPro" id="IPR022156">
    <property type="entry name" value="Uncharacterised_YfbK_N"/>
</dbReference>
<comment type="caution">
    <text evidence="3">The sequence shown here is derived from an EMBL/GenBank/DDBJ whole genome shotgun (WGS) entry which is preliminary data.</text>
</comment>
<keyword evidence="1" id="KW-0732">Signal</keyword>
<dbReference type="PANTHER" id="PTHR10579:SF43">
    <property type="entry name" value="ZINC FINGER (C3HC4-TYPE RING FINGER) FAMILY PROTEIN"/>
    <property type="match status" value="1"/>
</dbReference>
<dbReference type="Pfam" id="PF12450">
    <property type="entry name" value="vWF_A"/>
    <property type="match status" value="1"/>
</dbReference>
<dbReference type="Pfam" id="PF12034">
    <property type="entry name" value="YfbK_C"/>
    <property type="match status" value="1"/>
</dbReference>
<name>A0A3S2Z6L9_9PROT</name>
<dbReference type="InterPro" id="IPR036465">
    <property type="entry name" value="vWFA_dom_sf"/>
</dbReference>
<dbReference type="AlphaFoldDB" id="A0A3S2Z6L9"/>
<protein>
    <submittedName>
        <fullName evidence="3">DUF3520 domain-containing protein</fullName>
    </submittedName>
</protein>
<dbReference type="OrthoDB" id="9805121at2"/>
<proteinExistence type="predicted"/>
<evidence type="ECO:0000313" key="3">
    <source>
        <dbReference type="EMBL" id="RVU34238.1"/>
    </source>
</evidence>
<evidence type="ECO:0000313" key="4">
    <source>
        <dbReference type="Proteomes" id="UP000287447"/>
    </source>
</evidence>
<evidence type="ECO:0000256" key="1">
    <source>
        <dbReference type="SAM" id="SignalP"/>
    </source>
</evidence>
<dbReference type="EMBL" id="SADE01000004">
    <property type="protein sequence ID" value="RVU34238.1"/>
    <property type="molecule type" value="Genomic_DNA"/>
</dbReference>
<feature type="signal peptide" evidence="1">
    <location>
        <begin position="1"/>
        <end position="28"/>
    </location>
</feature>
<dbReference type="Pfam" id="PF13519">
    <property type="entry name" value="VWA_2"/>
    <property type="match status" value="1"/>
</dbReference>
<dbReference type="InterPro" id="IPR021908">
    <property type="entry name" value="YfbK_C"/>
</dbReference>
<keyword evidence="4" id="KW-1185">Reference proteome</keyword>
<organism evidence="3 4">
    <name type="scientific">Hwanghaeella grinnelliae</name>
    <dbReference type="NCBI Taxonomy" id="2500179"/>
    <lineage>
        <taxon>Bacteria</taxon>
        <taxon>Pseudomonadati</taxon>
        <taxon>Pseudomonadota</taxon>
        <taxon>Alphaproteobacteria</taxon>
        <taxon>Rhodospirillales</taxon>
        <taxon>Rhodospirillaceae</taxon>
        <taxon>Hwanghaeella</taxon>
    </lineage>
</organism>
<dbReference type="RefSeq" id="WP_127768268.1">
    <property type="nucleotide sequence ID" value="NZ_SADE01000004.1"/>
</dbReference>
<dbReference type="InterPro" id="IPR051266">
    <property type="entry name" value="CLCR"/>
</dbReference>
<dbReference type="SMART" id="SM00327">
    <property type="entry name" value="VWA"/>
    <property type="match status" value="1"/>
</dbReference>
<accession>A0A3S2Z6L9</accession>
<dbReference type="Gene3D" id="3.40.50.410">
    <property type="entry name" value="von Willebrand factor, type A domain"/>
    <property type="match status" value="1"/>
</dbReference>
<evidence type="ECO:0000259" key="2">
    <source>
        <dbReference type="PROSITE" id="PS50234"/>
    </source>
</evidence>
<feature type="domain" description="VWFA" evidence="2">
    <location>
        <begin position="173"/>
        <end position="352"/>
    </location>
</feature>